<keyword evidence="5" id="KW-0804">Transcription</keyword>
<name>A0A6C2C4I5_9LACO</name>
<accession>A0A6C2C4I5</accession>
<dbReference type="Proteomes" id="UP000371977">
    <property type="component" value="Unassembled WGS sequence"/>
</dbReference>
<feature type="domain" description="RNA polymerase sigma-70 ECF-like HTH" evidence="6">
    <location>
        <begin position="11"/>
        <end position="172"/>
    </location>
</feature>
<keyword evidence="8" id="KW-1185">Reference proteome</keyword>
<gene>
    <name evidence="7" type="ORF">ESZ50_06265</name>
</gene>
<sequence length="184" mass="21709">MTYKQCDIVLAQTGDEEAFERLVTAHYGVIWQAYRNLNRRISNDEWLQDCRIVMLNCLVRLRGQEVKFFSGYFKRACTNRVASYFSRDVPRMARQGQELIDNFGDVVDQQGPRMQQHLEVEHSLLLREFMRCLVKRDQVIMIMKIEGYSNNEIAKQLGVCRATVQGNWQKIKCLLRVIEINRDK</sequence>
<dbReference type="SUPFAM" id="SSF88946">
    <property type="entry name" value="Sigma2 domain of RNA polymerase sigma factors"/>
    <property type="match status" value="1"/>
</dbReference>
<dbReference type="GO" id="GO:0006352">
    <property type="term" value="P:DNA-templated transcription initiation"/>
    <property type="evidence" value="ECO:0007669"/>
    <property type="project" value="InterPro"/>
</dbReference>
<comment type="similarity">
    <text evidence="1">Belongs to the sigma-70 factor family. ECF subfamily.</text>
</comment>
<dbReference type="EMBL" id="SDGZ01000015">
    <property type="protein sequence ID" value="TYC48861.1"/>
    <property type="molecule type" value="Genomic_DNA"/>
</dbReference>
<dbReference type="PANTHER" id="PTHR43133:SF8">
    <property type="entry name" value="RNA POLYMERASE SIGMA FACTOR HI_1459-RELATED"/>
    <property type="match status" value="1"/>
</dbReference>
<keyword evidence="2" id="KW-0805">Transcription regulation</keyword>
<proteinExistence type="inferred from homology"/>
<evidence type="ECO:0000256" key="1">
    <source>
        <dbReference type="ARBA" id="ARBA00010641"/>
    </source>
</evidence>
<evidence type="ECO:0000256" key="5">
    <source>
        <dbReference type="ARBA" id="ARBA00023163"/>
    </source>
</evidence>
<evidence type="ECO:0000313" key="8">
    <source>
        <dbReference type="Proteomes" id="UP000371977"/>
    </source>
</evidence>
<evidence type="ECO:0000313" key="7">
    <source>
        <dbReference type="EMBL" id="TYC48861.1"/>
    </source>
</evidence>
<dbReference type="GO" id="GO:0016987">
    <property type="term" value="F:sigma factor activity"/>
    <property type="evidence" value="ECO:0007669"/>
    <property type="project" value="UniProtKB-KW"/>
</dbReference>
<reference evidence="7 8" key="1">
    <citation type="submission" date="2019-01" db="EMBL/GenBank/DDBJ databases">
        <title>Weissella sp. nov., a novel lactic acid bacterium isolated from animal feces.</title>
        <authorList>
            <person name="Wang L.-T."/>
        </authorList>
    </citation>
    <scope>NUCLEOTIDE SEQUENCE [LARGE SCALE GENOMIC DNA]</scope>
    <source>
        <strain evidence="7 8">8H-2</strain>
    </source>
</reference>
<dbReference type="InterPro" id="IPR036388">
    <property type="entry name" value="WH-like_DNA-bd_sf"/>
</dbReference>
<dbReference type="OrthoDB" id="2148685at2"/>
<protein>
    <submittedName>
        <fullName evidence="7">Sigma-70 family RNA polymerase sigma factor</fullName>
    </submittedName>
</protein>
<dbReference type="PANTHER" id="PTHR43133">
    <property type="entry name" value="RNA POLYMERASE ECF-TYPE SIGMA FACTO"/>
    <property type="match status" value="1"/>
</dbReference>
<dbReference type="Gene3D" id="1.10.10.10">
    <property type="entry name" value="Winged helix-like DNA-binding domain superfamily/Winged helix DNA-binding domain"/>
    <property type="match status" value="1"/>
</dbReference>
<evidence type="ECO:0000256" key="3">
    <source>
        <dbReference type="ARBA" id="ARBA00023082"/>
    </source>
</evidence>
<dbReference type="GO" id="GO:0003677">
    <property type="term" value="F:DNA binding"/>
    <property type="evidence" value="ECO:0007669"/>
    <property type="project" value="UniProtKB-KW"/>
</dbReference>
<dbReference type="InterPro" id="IPR039425">
    <property type="entry name" value="RNA_pol_sigma-70-like"/>
</dbReference>
<evidence type="ECO:0000256" key="2">
    <source>
        <dbReference type="ARBA" id="ARBA00023015"/>
    </source>
</evidence>
<organism evidence="7 8">
    <name type="scientific">Weissella muntiaci</name>
    <dbReference type="NCBI Taxonomy" id="2508881"/>
    <lineage>
        <taxon>Bacteria</taxon>
        <taxon>Bacillati</taxon>
        <taxon>Bacillota</taxon>
        <taxon>Bacilli</taxon>
        <taxon>Lactobacillales</taxon>
        <taxon>Lactobacillaceae</taxon>
        <taxon>Weissella</taxon>
    </lineage>
</organism>
<dbReference type="InterPro" id="IPR014284">
    <property type="entry name" value="RNA_pol_sigma-70_dom"/>
</dbReference>
<keyword evidence="4" id="KW-0238">DNA-binding</keyword>
<keyword evidence="3" id="KW-0731">Sigma factor</keyword>
<dbReference type="SUPFAM" id="SSF88659">
    <property type="entry name" value="Sigma3 and sigma4 domains of RNA polymerase sigma factors"/>
    <property type="match status" value="1"/>
</dbReference>
<dbReference type="NCBIfam" id="TIGR02937">
    <property type="entry name" value="sigma70-ECF"/>
    <property type="match status" value="1"/>
</dbReference>
<evidence type="ECO:0000259" key="6">
    <source>
        <dbReference type="Pfam" id="PF07638"/>
    </source>
</evidence>
<dbReference type="AlphaFoldDB" id="A0A6C2C4I5"/>
<dbReference type="Pfam" id="PF07638">
    <property type="entry name" value="Sigma70_ECF"/>
    <property type="match status" value="1"/>
</dbReference>
<dbReference type="InterPro" id="IPR013324">
    <property type="entry name" value="RNA_pol_sigma_r3/r4-like"/>
</dbReference>
<evidence type="ECO:0000256" key="4">
    <source>
        <dbReference type="ARBA" id="ARBA00023125"/>
    </source>
</evidence>
<dbReference type="InterPro" id="IPR053812">
    <property type="entry name" value="HTH_Sigma70_ECF-like"/>
</dbReference>
<dbReference type="RefSeq" id="WP_148622730.1">
    <property type="nucleotide sequence ID" value="NZ_SDGZ01000015.1"/>
</dbReference>
<comment type="caution">
    <text evidence="7">The sequence shown here is derived from an EMBL/GenBank/DDBJ whole genome shotgun (WGS) entry which is preliminary data.</text>
</comment>
<dbReference type="InterPro" id="IPR013325">
    <property type="entry name" value="RNA_pol_sigma_r2"/>
</dbReference>
<dbReference type="Gene3D" id="1.10.1740.10">
    <property type="match status" value="1"/>
</dbReference>